<reference evidence="1" key="1">
    <citation type="submission" date="2021-05" db="EMBL/GenBank/DDBJ databases">
        <title>An isolated secondary fermenter in methanogenic hydrocarbon-degrading communities.</title>
        <authorList>
            <person name="Liu Y.-F."/>
            <person name="Liu Z.-l."/>
        </authorList>
    </citation>
    <scope>NUCLEOTIDE SEQUENCE</scope>
    <source>
        <strain evidence="1">L-13</strain>
    </source>
</reference>
<sequence>MKIAHIADAHWGLGYPGPKPESRFEDITNVMDWAAEKIIESNCELVLFAGDAFKDAKVMLDRATPEIMAFVKWLRKLSNAGIPVVVISGTPSHDAVSAYELIREMAIPGVQIMTRPGIAEACGWKVACLPGLNRSQIVTREEFRTLQPHEIHRIMTEKLRDMCWGLKAKGVDVLLSHMTLAGSDTGFDDFLMEHEPVLSHEAVSHFPLVCLGHIHRPQSVPVGSASMAYYSGAPERHSFNDEAVTPGFWIHDTEKGQSEFIETPARPFLTIDIHGMDSQIFQAFTSSYGEGWDLFDSTISLKNAMVRVRWACTEEQAAQVDRKALEASLYAAGAFFVTEIRLDAAKSERSRDSEVTESLGPVQAVERWGFAHGKTEGEIGVLQSLTARLVEEVRS</sequence>
<name>A0ACD1DY91_9BACT</name>
<dbReference type="Proteomes" id="UP000682204">
    <property type="component" value="Chromosome"/>
</dbReference>
<dbReference type="EMBL" id="CP074691">
    <property type="protein sequence ID" value="QVL37007.1"/>
    <property type="molecule type" value="Genomic_DNA"/>
</dbReference>
<protein>
    <submittedName>
        <fullName evidence="1">Metallophosphoesterase family protein</fullName>
    </submittedName>
</protein>
<proteinExistence type="predicted"/>
<organism evidence="1 2">
    <name type="scientific">Aminirod propionatiphilus</name>
    <dbReference type="NCBI Taxonomy" id="3415223"/>
    <lineage>
        <taxon>Bacteria</taxon>
        <taxon>Thermotogati</taxon>
        <taxon>Synergistota</taxon>
        <taxon>Synergistia</taxon>
        <taxon>Synergistales</taxon>
        <taxon>Aminiphilaceae</taxon>
        <taxon>Aminirod</taxon>
    </lineage>
</organism>
<accession>A0ACD1DY91</accession>
<evidence type="ECO:0000313" key="1">
    <source>
        <dbReference type="EMBL" id="QVL37007.1"/>
    </source>
</evidence>
<keyword evidence="2" id="KW-1185">Reference proteome</keyword>
<gene>
    <name evidence="1" type="ORF">KIH16_04360</name>
</gene>
<evidence type="ECO:0000313" key="2">
    <source>
        <dbReference type="Proteomes" id="UP000682204"/>
    </source>
</evidence>